<keyword evidence="1" id="KW-0418">Kinase</keyword>
<evidence type="ECO:0000313" key="1">
    <source>
        <dbReference type="EMBL" id="QFZ26415.1"/>
    </source>
</evidence>
<proteinExistence type="predicted"/>
<dbReference type="Proteomes" id="UP000326582">
    <property type="component" value="Chromosome 2"/>
</dbReference>
<dbReference type="EMBL" id="CP038485">
    <property type="protein sequence ID" value="QFZ26415.1"/>
    <property type="molecule type" value="Genomic_DNA"/>
</dbReference>
<accession>A0ACD0WG15</accession>
<reference evidence="2" key="1">
    <citation type="journal article" date="2019" name="MBio">
        <title>Comparative genomics for the elucidation of multidrug resistance (MDR) in Candida lusitaniae.</title>
        <authorList>
            <person name="Kannan A."/>
            <person name="Asner S.A."/>
            <person name="Trachsel E."/>
            <person name="Kelly S."/>
            <person name="Parker J."/>
            <person name="Sanglard D."/>
        </authorList>
    </citation>
    <scope>NUCLEOTIDE SEQUENCE [LARGE SCALE GENOMIC DNA]</scope>
    <source>
        <strain evidence="2">P1</strain>
    </source>
</reference>
<organism evidence="1 2">
    <name type="scientific">Clavispora lusitaniae</name>
    <name type="common">Candida lusitaniae</name>
    <dbReference type="NCBI Taxonomy" id="36911"/>
    <lineage>
        <taxon>Eukaryota</taxon>
        <taxon>Fungi</taxon>
        <taxon>Dikarya</taxon>
        <taxon>Ascomycota</taxon>
        <taxon>Saccharomycotina</taxon>
        <taxon>Pichiomycetes</taxon>
        <taxon>Metschnikowiaceae</taxon>
        <taxon>Clavispora</taxon>
    </lineage>
</organism>
<gene>
    <name evidence="1" type="ORF">EJF14_20320</name>
</gene>
<sequence>MQNVLVSLALQAMERIQGSDELEVCEEVGRGAFGVVFRGIIKATGQEVAIKQIDLENESADLFEVNKEIQILSECRIPQITRYMGCFVKGYKLWVIMEYVNGGSLFEILRPGPITDEMTISVISHQILLALNYLHDQGKIHRDLKSQNILLSQEGEVKLTDFGVSTQLYSNFSRRNTTVGTPYWMAPEIILSNNGGHSYKADIWSLGCCIYELRTEKPPLQNELAPMAALRRISACRSDDDFLRMLNLDNMSDLLKDFLKRCFVVDPANRPSASKLLKHKFITQSTRLENDSKKVLLKRLITRKLVWAQENHQPKTQRFYVPTEIASNQQKWQDAEGSEGGKQKANTINFDFSTIQDVPVLNNPDVFSSTALHENDVSPTPSSGSMNYKNELPQTNKALKLEHIKLLNRVFAKLESKVSISTTQYDELVTLNQKLANLFSPVQYSENNQTRILICQYLKYYLRELTKHQSNAETSSLRLQLQRAIIPSNIQVNHTASSLTENFPRKNTPLNPLDEIENSLLESWLDKMGNY</sequence>
<evidence type="ECO:0000313" key="2">
    <source>
        <dbReference type="Proteomes" id="UP000326582"/>
    </source>
</evidence>
<protein>
    <submittedName>
        <fullName evidence="1">Serine/threonine-protein kinase</fullName>
    </submittedName>
</protein>
<keyword evidence="1" id="KW-0808">Transferase</keyword>
<keyword evidence="2" id="KW-1185">Reference proteome</keyword>
<name>A0ACD0WG15_CLALS</name>